<dbReference type="Proteomes" id="UP000426027">
    <property type="component" value="Chromosome"/>
</dbReference>
<dbReference type="KEGG" id="fls:GLV81_08220"/>
<name>A0A6I6G609_9BACT</name>
<dbReference type="AlphaFoldDB" id="A0A6I6G609"/>
<organism evidence="1 2">
    <name type="scientific">Phnomibacter ginsenosidimutans</name>
    <dbReference type="NCBI Taxonomy" id="2676868"/>
    <lineage>
        <taxon>Bacteria</taxon>
        <taxon>Pseudomonadati</taxon>
        <taxon>Bacteroidota</taxon>
        <taxon>Chitinophagia</taxon>
        <taxon>Chitinophagales</taxon>
        <taxon>Chitinophagaceae</taxon>
        <taxon>Phnomibacter</taxon>
    </lineage>
</organism>
<evidence type="ECO:0000313" key="2">
    <source>
        <dbReference type="Proteomes" id="UP000426027"/>
    </source>
</evidence>
<sequence length="332" mass="37147">MRNHTKEDNKQVVYSSGIQSAQMALNNTKTKDPAYNTIDMEKALEECKNVYNGLASGKQNLRDSRTATIEYMEQLIREPFLFTKGELKIGGDSTQRESAVNNALAASDAVIKQHEEKVVEFLNTQPEELITKPDLGAAKAKASAVTIAIKKAEEAYKTETSIASVYYLQQLYLYKAYLDGALKIFPGDATLKQHQDMVVAAIDKMGSRQGYMNKLKENYKEWVKNLKIGKPVLSDPAIEKLVTKEFESWGSWDKMKVTKVNIVKPWILEKNALDIPVKKETHVHIAFTKPDGSCGLGTMYVVQEYEGGGKYGTPYTTFHTILASTIPCDNLK</sequence>
<keyword evidence="2" id="KW-1185">Reference proteome</keyword>
<accession>A0A6I6G609</accession>
<reference evidence="1 2" key="1">
    <citation type="submission" date="2019-11" db="EMBL/GenBank/DDBJ databases">
        <authorList>
            <person name="Im W.T."/>
        </authorList>
    </citation>
    <scope>NUCLEOTIDE SEQUENCE [LARGE SCALE GENOMIC DNA]</scope>
    <source>
        <strain evidence="1 2">SB-02</strain>
    </source>
</reference>
<protein>
    <submittedName>
        <fullName evidence="1">Uncharacterized protein</fullName>
    </submittedName>
</protein>
<dbReference type="EMBL" id="CP046566">
    <property type="protein sequence ID" value="QGW28086.1"/>
    <property type="molecule type" value="Genomic_DNA"/>
</dbReference>
<dbReference type="RefSeq" id="WP_157478445.1">
    <property type="nucleotide sequence ID" value="NZ_CP046566.1"/>
</dbReference>
<evidence type="ECO:0000313" key="1">
    <source>
        <dbReference type="EMBL" id="QGW28086.1"/>
    </source>
</evidence>
<proteinExistence type="predicted"/>
<gene>
    <name evidence="1" type="ORF">GLV81_08220</name>
</gene>